<dbReference type="STRING" id="639283.Snov_0340"/>
<reference evidence="2 3" key="1">
    <citation type="journal article" date="2012" name="Stand. Genomic Sci.">
        <title>Complete genome sequence of the facultatively chemolithoautotrophic and methylotrophic alpha Proteobacterium Starkeya novella type strain (ATCC 8093(T)).</title>
        <authorList>
            <person name="Kappler U."/>
            <person name="Davenport K."/>
            <person name="Beatson S."/>
            <person name="Lucas S."/>
            <person name="Lapidus A."/>
            <person name="Copeland A."/>
            <person name="Berry K.W."/>
            <person name="Glavina Del Rio T."/>
            <person name="Hammon N."/>
            <person name="Dalin E."/>
            <person name="Tice H."/>
            <person name="Pitluck S."/>
            <person name="Richardson P."/>
            <person name="Bruce D."/>
            <person name="Goodwin L.A."/>
            <person name="Han C."/>
            <person name="Tapia R."/>
            <person name="Detter J.C."/>
            <person name="Chang Y.J."/>
            <person name="Jeffries C.D."/>
            <person name="Land M."/>
            <person name="Hauser L."/>
            <person name="Kyrpides N.C."/>
            <person name="Goker M."/>
            <person name="Ivanova N."/>
            <person name="Klenk H.P."/>
            <person name="Woyke T."/>
        </authorList>
    </citation>
    <scope>NUCLEOTIDE SEQUENCE [LARGE SCALE GENOMIC DNA]</scope>
    <source>
        <strain evidence="3">ATCC 8093 / DSM 506 / JCM 20403 / CCM 1077 / IAM 12100 / NBRC 12443 / NCIMB 10456</strain>
    </source>
</reference>
<dbReference type="AlphaFoldDB" id="D7A257"/>
<dbReference type="eggNOG" id="COG2764">
    <property type="taxonomic scope" value="Bacteria"/>
</dbReference>
<dbReference type="SUPFAM" id="SSF54593">
    <property type="entry name" value="Glyoxalase/Bleomycin resistance protein/Dihydroxybiphenyl dioxygenase"/>
    <property type="match status" value="1"/>
</dbReference>
<dbReference type="HOGENOM" id="CLU_046006_11_1_5"/>
<dbReference type="InterPro" id="IPR004360">
    <property type="entry name" value="Glyas_Fos-R_dOase_dom"/>
</dbReference>
<dbReference type="Gene3D" id="3.30.720.110">
    <property type="match status" value="1"/>
</dbReference>
<dbReference type="PROSITE" id="PS51819">
    <property type="entry name" value="VOC"/>
    <property type="match status" value="1"/>
</dbReference>
<dbReference type="Proteomes" id="UP000006633">
    <property type="component" value="Chromosome"/>
</dbReference>
<evidence type="ECO:0000313" key="2">
    <source>
        <dbReference type="EMBL" id="ADH87673.1"/>
    </source>
</evidence>
<dbReference type="GO" id="GO:0051213">
    <property type="term" value="F:dioxygenase activity"/>
    <property type="evidence" value="ECO:0007669"/>
    <property type="project" value="UniProtKB-KW"/>
</dbReference>
<evidence type="ECO:0000313" key="3">
    <source>
        <dbReference type="Proteomes" id="UP000006633"/>
    </source>
</evidence>
<dbReference type="RefSeq" id="WP_013165178.1">
    <property type="nucleotide sequence ID" value="NC_014217.1"/>
</dbReference>
<dbReference type="InterPro" id="IPR029068">
    <property type="entry name" value="Glyas_Bleomycin-R_OHBP_Dase"/>
</dbReference>
<dbReference type="Pfam" id="PF00903">
    <property type="entry name" value="Glyoxalase"/>
    <property type="match status" value="1"/>
</dbReference>
<gene>
    <name evidence="2" type="ordered locus">Snov_0340</name>
</gene>
<sequence length="140" mass="14793">MSAPVPGDLVPFLRYADPHAAIAWLKKALGFSPILVVDDGHGGVAHAELALGTSALMIGGVKDDVLRMRTPAEAGGVTQGIYVVVPDADALWTCTMEAGAEVVMAIYDTPYGSREFTVRDPEGHLWSVGTYRAGSYKSDS</sequence>
<dbReference type="PANTHER" id="PTHR34109">
    <property type="entry name" value="BNAUNNG04460D PROTEIN-RELATED"/>
    <property type="match status" value="1"/>
</dbReference>
<dbReference type="PANTHER" id="PTHR34109:SF1">
    <property type="entry name" value="VOC DOMAIN-CONTAINING PROTEIN"/>
    <property type="match status" value="1"/>
</dbReference>
<dbReference type="Gene3D" id="3.30.720.120">
    <property type="match status" value="1"/>
</dbReference>
<dbReference type="EMBL" id="CP002026">
    <property type="protein sequence ID" value="ADH87673.1"/>
    <property type="molecule type" value="Genomic_DNA"/>
</dbReference>
<proteinExistence type="predicted"/>
<keyword evidence="3" id="KW-1185">Reference proteome</keyword>
<feature type="domain" description="VOC" evidence="1">
    <location>
        <begin position="6"/>
        <end position="131"/>
    </location>
</feature>
<dbReference type="OrthoDB" id="9806868at2"/>
<protein>
    <submittedName>
        <fullName evidence="2">Glyoxalase/bleomycin resistance protein/dioxygenase</fullName>
    </submittedName>
</protein>
<accession>D7A257</accession>
<dbReference type="KEGG" id="sno:Snov_0340"/>
<evidence type="ECO:0000259" key="1">
    <source>
        <dbReference type="PROSITE" id="PS51819"/>
    </source>
</evidence>
<name>D7A257_ANCN5</name>
<dbReference type="InterPro" id="IPR037523">
    <property type="entry name" value="VOC_core"/>
</dbReference>
<organism evidence="2 3">
    <name type="scientific">Ancylobacter novellus (strain ATCC 8093 / DSM 506 / JCM 20403 / CCM 1077 / IAM 12100 / NBRC 12443 / NCIMB 10456)</name>
    <name type="common">Starkeya novella</name>
    <dbReference type="NCBI Taxonomy" id="639283"/>
    <lineage>
        <taxon>Bacteria</taxon>
        <taxon>Pseudomonadati</taxon>
        <taxon>Pseudomonadota</taxon>
        <taxon>Alphaproteobacteria</taxon>
        <taxon>Hyphomicrobiales</taxon>
        <taxon>Xanthobacteraceae</taxon>
        <taxon>Ancylobacter</taxon>
    </lineage>
</organism>